<comment type="caution">
    <text evidence="2">The sequence shown here is derived from an EMBL/GenBank/DDBJ whole genome shotgun (WGS) entry which is preliminary data.</text>
</comment>
<evidence type="ECO:0000256" key="1">
    <source>
        <dbReference type="SAM" id="MobiDB-lite"/>
    </source>
</evidence>
<keyword evidence="3" id="KW-1185">Reference proteome</keyword>
<name>A0A5B7IVH9_PORTR</name>
<accession>A0A5B7IVH9</accession>
<proteinExistence type="predicted"/>
<dbReference type="EMBL" id="VSRR010069210">
    <property type="protein sequence ID" value="MPC85686.1"/>
    <property type="molecule type" value="Genomic_DNA"/>
</dbReference>
<sequence>MLCPGGSGRPVFPSEAPDALQGDGCPSLQNIHEDLAPLPLL</sequence>
<feature type="region of interest" description="Disordered" evidence="1">
    <location>
        <begin position="1"/>
        <end position="25"/>
    </location>
</feature>
<reference evidence="2 3" key="1">
    <citation type="submission" date="2019-05" db="EMBL/GenBank/DDBJ databases">
        <title>Another draft genome of Portunus trituberculatus and its Hox gene families provides insights of decapod evolution.</title>
        <authorList>
            <person name="Jeong J.-H."/>
            <person name="Song I."/>
            <person name="Kim S."/>
            <person name="Choi T."/>
            <person name="Kim D."/>
            <person name="Ryu S."/>
            <person name="Kim W."/>
        </authorList>
    </citation>
    <scope>NUCLEOTIDE SEQUENCE [LARGE SCALE GENOMIC DNA]</scope>
    <source>
        <tissue evidence="2">Muscle</tissue>
    </source>
</reference>
<evidence type="ECO:0000313" key="3">
    <source>
        <dbReference type="Proteomes" id="UP000324222"/>
    </source>
</evidence>
<dbReference type="AlphaFoldDB" id="A0A5B7IVH9"/>
<dbReference type="Proteomes" id="UP000324222">
    <property type="component" value="Unassembled WGS sequence"/>
</dbReference>
<gene>
    <name evidence="2" type="ORF">E2C01_080470</name>
</gene>
<protein>
    <submittedName>
        <fullName evidence="2">Uncharacterized protein</fullName>
    </submittedName>
</protein>
<evidence type="ECO:0000313" key="2">
    <source>
        <dbReference type="EMBL" id="MPC85686.1"/>
    </source>
</evidence>
<organism evidence="2 3">
    <name type="scientific">Portunus trituberculatus</name>
    <name type="common">Swimming crab</name>
    <name type="synonym">Neptunus trituberculatus</name>
    <dbReference type="NCBI Taxonomy" id="210409"/>
    <lineage>
        <taxon>Eukaryota</taxon>
        <taxon>Metazoa</taxon>
        <taxon>Ecdysozoa</taxon>
        <taxon>Arthropoda</taxon>
        <taxon>Crustacea</taxon>
        <taxon>Multicrustacea</taxon>
        <taxon>Malacostraca</taxon>
        <taxon>Eumalacostraca</taxon>
        <taxon>Eucarida</taxon>
        <taxon>Decapoda</taxon>
        <taxon>Pleocyemata</taxon>
        <taxon>Brachyura</taxon>
        <taxon>Eubrachyura</taxon>
        <taxon>Portunoidea</taxon>
        <taxon>Portunidae</taxon>
        <taxon>Portuninae</taxon>
        <taxon>Portunus</taxon>
    </lineage>
</organism>